<keyword evidence="3" id="KW-1185">Reference proteome</keyword>
<name>A0ABD3U049_SINWO</name>
<evidence type="ECO:0000313" key="3">
    <source>
        <dbReference type="Proteomes" id="UP001634394"/>
    </source>
</evidence>
<proteinExistence type="predicted"/>
<protein>
    <submittedName>
        <fullName evidence="2">Uncharacterized protein</fullName>
    </submittedName>
</protein>
<dbReference type="AlphaFoldDB" id="A0ABD3U049"/>
<feature type="non-terminal residue" evidence="2">
    <location>
        <position position="1"/>
    </location>
</feature>
<evidence type="ECO:0000313" key="2">
    <source>
        <dbReference type="EMBL" id="KAL3842306.1"/>
    </source>
</evidence>
<organism evidence="2 3">
    <name type="scientific">Sinanodonta woodiana</name>
    <name type="common">Chinese pond mussel</name>
    <name type="synonym">Anodonta woodiana</name>
    <dbReference type="NCBI Taxonomy" id="1069815"/>
    <lineage>
        <taxon>Eukaryota</taxon>
        <taxon>Metazoa</taxon>
        <taxon>Spiralia</taxon>
        <taxon>Lophotrochozoa</taxon>
        <taxon>Mollusca</taxon>
        <taxon>Bivalvia</taxon>
        <taxon>Autobranchia</taxon>
        <taxon>Heteroconchia</taxon>
        <taxon>Palaeoheterodonta</taxon>
        <taxon>Unionida</taxon>
        <taxon>Unionoidea</taxon>
        <taxon>Unionidae</taxon>
        <taxon>Unioninae</taxon>
        <taxon>Sinanodonta</taxon>
    </lineage>
</organism>
<gene>
    <name evidence="2" type="ORF">ACJMK2_020336</name>
</gene>
<dbReference type="EMBL" id="JBJQND010000017">
    <property type="protein sequence ID" value="KAL3842306.1"/>
    <property type="molecule type" value="Genomic_DNA"/>
</dbReference>
<sequence>ILKMSSESANAFIIKLQEAYPDKFMNLNKHNIEEFYAMILSAKLVWTQKSSQTNVPKLTNVLHLPAGSHRDSQMTENSTNHNGLQTGFKSGMNSRTDDSSESNRSSVDTVSVIPTVHSSQMCGTPDCQSLEESISNVLHCASMTIGIILVTW</sequence>
<feature type="non-terminal residue" evidence="2">
    <location>
        <position position="152"/>
    </location>
</feature>
<feature type="compositionally biased region" description="Polar residues" evidence="1">
    <location>
        <begin position="74"/>
        <end position="94"/>
    </location>
</feature>
<feature type="region of interest" description="Disordered" evidence="1">
    <location>
        <begin position="69"/>
        <end position="107"/>
    </location>
</feature>
<reference evidence="2 3" key="1">
    <citation type="submission" date="2024-11" db="EMBL/GenBank/DDBJ databases">
        <title>Chromosome-level genome assembly of the freshwater bivalve Anodonta woodiana.</title>
        <authorList>
            <person name="Chen X."/>
        </authorList>
    </citation>
    <scope>NUCLEOTIDE SEQUENCE [LARGE SCALE GENOMIC DNA]</scope>
    <source>
        <strain evidence="2">MN2024</strain>
        <tissue evidence="2">Gills</tissue>
    </source>
</reference>
<comment type="caution">
    <text evidence="2">The sequence shown here is derived from an EMBL/GenBank/DDBJ whole genome shotgun (WGS) entry which is preliminary data.</text>
</comment>
<evidence type="ECO:0000256" key="1">
    <source>
        <dbReference type="SAM" id="MobiDB-lite"/>
    </source>
</evidence>
<accession>A0ABD3U049</accession>
<dbReference type="Proteomes" id="UP001634394">
    <property type="component" value="Unassembled WGS sequence"/>
</dbReference>